<reference evidence="1 2" key="1">
    <citation type="journal article" date="2009" name="Proc. Natl. Acad. Sci. U.S.A.">
        <title>Biogeography of the Sulfolobus islandicus pan-genome.</title>
        <authorList>
            <person name="Reno M.L."/>
            <person name="Held N.L."/>
            <person name="Fields C.J."/>
            <person name="Burke P.V."/>
            <person name="Whitaker R.J."/>
        </authorList>
    </citation>
    <scope>NUCLEOTIDE SEQUENCE [LARGE SCALE GENOMIC DNA]</scope>
    <source>
        <strain evidence="2">Y.G.57.14 / Yellowstone #1</strain>
    </source>
</reference>
<dbReference type="AlphaFoldDB" id="C3NEY5"/>
<evidence type="ECO:0000313" key="1">
    <source>
        <dbReference type="EMBL" id="ACP45874.1"/>
    </source>
</evidence>
<dbReference type="HOGENOM" id="CLU_3057315_0_0_2"/>
<organism evidence="1 2">
    <name type="scientific">Saccharolobus islandicus (strain Y.G.57.14 / Yellowstone #1)</name>
    <name type="common">Sulfolobus islandicus</name>
    <dbReference type="NCBI Taxonomy" id="439386"/>
    <lineage>
        <taxon>Archaea</taxon>
        <taxon>Thermoproteota</taxon>
        <taxon>Thermoprotei</taxon>
        <taxon>Sulfolobales</taxon>
        <taxon>Sulfolobaceae</taxon>
        <taxon>Saccharolobus</taxon>
    </lineage>
</organism>
<protein>
    <submittedName>
        <fullName evidence="1">Uncharacterized protein</fullName>
    </submittedName>
</protein>
<accession>C3NEY5</accession>
<evidence type="ECO:0000313" key="2">
    <source>
        <dbReference type="Proteomes" id="UP000002308"/>
    </source>
</evidence>
<dbReference type="Proteomes" id="UP000002308">
    <property type="component" value="Chromosome"/>
</dbReference>
<dbReference type="EMBL" id="CP001403">
    <property type="protein sequence ID" value="ACP45874.1"/>
    <property type="molecule type" value="Genomic_DNA"/>
</dbReference>
<proteinExistence type="predicted"/>
<sequence length="53" mass="5774">MKLYLVRLQCMSVIAGGPDEISFAYLQAEDEEEAKKEASDGMCFAIDAAEVGE</sequence>
<dbReference type="KEGG" id="siy:YG5714_1614"/>
<gene>
    <name evidence="1" type="ordered locus">YG5714_1614</name>
</gene>
<name>C3NEY5_SACI7</name>